<dbReference type="GO" id="GO:0006412">
    <property type="term" value="P:translation"/>
    <property type="evidence" value="ECO:0007669"/>
    <property type="project" value="UniProtKB-UniRule"/>
</dbReference>
<evidence type="ECO:0000256" key="3">
    <source>
        <dbReference type="ARBA" id="ARBA00022884"/>
    </source>
</evidence>
<keyword evidence="5 7" id="KW-0687">Ribonucleoprotein</keyword>
<dbReference type="NCBIfam" id="TIGR00158">
    <property type="entry name" value="L9"/>
    <property type="match status" value="1"/>
</dbReference>
<evidence type="ECO:0000313" key="11">
    <source>
        <dbReference type="EMBL" id="GAQ95278.1"/>
    </source>
</evidence>
<comment type="function">
    <text evidence="7">Binds to the 23S rRNA.</text>
</comment>
<protein>
    <recommendedName>
        <fullName evidence="6 7">Large ribosomal subunit protein bL9</fullName>
    </recommendedName>
</protein>
<dbReference type="InterPro" id="IPR020594">
    <property type="entry name" value="Ribosomal_bL9_bac/chp"/>
</dbReference>
<keyword evidence="8" id="KW-0175">Coiled coil</keyword>
<dbReference type="Proteomes" id="UP000054976">
    <property type="component" value="Unassembled WGS sequence"/>
</dbReference>
<feature type="domain" description="Large ribosomal subunit protein bL9 C-terminal" evidence="10">
    <location>
        <begin position="63"/>
        <end position="145"/>
    </location>
</feature>
<dbReference type="InterPro" id="IPR000244">
    <property type="entry name" value="Ribosomal_bL9"/>
</dbReference>
<dbReference type="Gene3D" id="3.10.430.100">
    <property type="entry name" value="Ribosomal protein L9, C-terminal domain"/>
    <property type="match status" value="1"/>
</dbReference>
<gene>
    <name evidence="7" type="primary">rplI</name>
    <name evidence="11" type="ORF">TAGGR_2167</name>
</gene>
<keyword evidence="12" id="KW-1185">Reference proteome</keyword>
<dbReference type="EMBL" id="BCNO01000002">
    <property type="protein sequence ID" value="GAQ95278.1"/>
    <property type="molecule type" value="Genomic_DNA"/>
</dbReference>
<dbReference type="InterPro" id="IPR020070">
    <property type="entry name" value="Ribosomal_bL9_N"/>
</dbReference>
<feature type="coiled-coil region" evidence="8">
    <location>
        <begin position="37"/>
        <end position="71"/>
    </location>
</feature>
<dbReference type="AlphaFoldDB" id="A0A0U9HQH5"/>
<keyword evidence="2 7" id="KW-0699">rRNA-binding</keyword>
<dbReference type="SUPFAM" id="SSF55658">
    <property type="entry name" value="L9 N-domain-like"/>
    <property type="match status" value="1"/>
</dbReference>
<feature type="domain" description="Ribosomal protein L9" evidence="9">
    <location>
        <begin position="1"/>
        <end position="47"/>
    </location>
</feature>
<evidence type="ECO:0000256" key="6">
    <source>
        <dbReference type="ARBA" id="ARBA00035292"/>
    </source>
</evidence>
<accession>A0A0U9HQH5</accession>
<evidence type="ECO:0000259" key="9">
    <source>
        <dbReference type="Pfam" id="PF01281"/>
    </source>
</evidence>
<evidence type="ECO:0000256" key="4">
    <source>
        <dbReference type="ARBA" id="ARBA00022980"/>
    </source>
</evidence>
<dbReference type="GO" id="GO:0019843">
    <property type="term" value="F:rRNA binding"/>
    <property type="evidence" value="ECO:0007669"/>
    <property type="project" value="UniProtKB-UniRule"/>
</dbReference>
<dbReference type="Pfam" id="PF03948">
    <property type="entry name" value="Ribosomal_L9_C"/>
    <property type="match status" value="1"/>
</dbReference>
<dbReference type="InterPro" id="IPR036935">
    <property type="entry name" value="Ribosomal_bL9_N_sf"/>
</dbReference>
<dbReference type="Pfam" id="PF01281">
    <property type="entry name" value="Ribosomal_L9_N"/>
    <property type="match status" value="1"/>
</dbReference>
<dbReference type="FunFam" id="3.40.5.10:FF:000002">
    <property type="entry name" value="50S ribosomal protein L9"/>
    <property type="match status" value="1"/>
</dbReference>
<dbReference type="InterPro" id="IPR020069">
    <property type="entry name" value="Ribosomal_bL9_C"/>
</dbReference>
<dbReference type="RefSeq" id="WP_059176963.1">
    <property type="nucleotide sequence ID" value="NZ_BCNO01000002.1"/>
</dbReference>
<organism evidence="11 12">
    <name type="scientific">Thermodesulfovibrio aggregans</name>
    <dbReference type="NCBI Taxonomy" id="86166"/>
    <lineage>
        <taxon>Bacteria</taxon>
        <taxon>Pseudomonadati</taxon>
        <taxon>Nitrospirota</taxon>
        <taxon>Thermodesulfovibrionia</taxon>
        <taxon>Thermodesulfovibrionales</taxon>
        <taxon>Thermodesulfovibrionaceae</taxon>
        <taxon>Thermodesulfovibrio</taxon>
    </lineage>
</organism>
<dbReference type="OrthoDB" id="9788336at2"/>
<evidence type="ECO:0000256" key="2">
    <source>
        <dbReference type="ARBA" id="ARBA00022730"/>
    </source>
</evidence>
<proteinExistence type="inferred from homology"/>
<evidence type="ECO:0000256" key="5">
    <source>
        <dbReference type="ARBA" id="ARBA00023274"/>
    </source>
</evidence>
<evidence type="ECO:0000256" key="8">
    <source>
        <dbReference type="SAM" id="Coils"/>
    </source>
</evidence>
<dbReference type="SUPFAM" id="SSF55653">
    <property type="entry name" value="Ribosomal protein L9 C-domain"/>
    <property type="match status" value="1"/>
</dbReference>
<name>A0A0U9HQH5_9BACT</name>
<reference evidence="12" key="1">
    <citation type="submission" date="2016-01" db="EMBL/GenBank/DDBJ databases">
        <title>Draft genome sequence of Thermodesulfovibrio aggregans strain TGE-P1.</title>
        <authorList>
            <person name="Sekiguchi Y."/>
            <person name="Ohashi A."/>
            <person name="Matsuura N."/>
            <person name="Tourlousse M.D."/>
        </authorList>
    </citation>
    <scope>NUCLEOTIDE SEQUENCE [LARGE SCALE GENOMIC DNA]</scope>
    <source>
        <strain evidence="12">TGE-P1</strain>
    </source>
</reference>
<dbReference type="GO" id="GO:0003735">
    <property type="term" value="F:structural constituent of ribosome"/>
    <property type="evidence" value="ECO:0007669"/>
    <property type="project" value="InterPro"/>
</dbReference>
<dbReference type="GO" id="GO:1990904">
    <property type="term" value="C:ribonucleoprotein complex"/>
    <property type="evidence" value="ECO:0007669"/>
    <property type="project" value="UniProtKB-KW"/>
</dbReference>
<dbReference type="InterPro" id="IPR009027">
    <property type="entry name" value="Ribosomal_bL9/RNase_H1_N"/>
</dbReference>
<evidence type="ECO:0000313" key="12">
    <source>
        <dbReference type="Proteomes" id="UP000054976"/>
    </source>
</evidence>
<comment type="caution">
    <text evidence="11">The sequence shown here is derived from an EMBL/GenBank/DDBJ whole genome shotgun (WGS) entry which is preliminary data.</text>
</comment>
<evidence type="ECO:0000256" key="1">
    <source>
        <dbReference type="ARBA" id="ARBA00010605"/>
    </source>
</evidence>
<dbReference type="GO" id="GO:0005840">
    <property type="term" value="C:ribosome"/>
    <property type="evidence" value="ECO:0007669"/>
    <property type="project" value="UniProtKB-KW"/>
</dbReference>
<keyword evidence="4 7" id="KW-0689">Ribosomal protein</keyword>
<evidence type="ECO:0000256" key="7">
    <source>
        <dbReference type="HAMAP-Rule" id="MF_00503"/>
    </source>
</evidence>
<sequence length="147" mass="16366">MKVILKEDVHGLGKAGQIINVKDGYARNFLLPRGLALIADEKNLKALEYQKKKFEEEAKKKRQDAESIAERLGALNLVIKAKAGEDQKLFGSITAKDIAEALQNQGFSIDKKQINILEPIKRLGEYEVEVKLHSNVTAKLKVNVVGE</sequence>
<dbReference type="InterPro" id="IPR036791">
    <property type="entry name" value="Ribosomal_bL9_C_sf"/>
</dbReference>
<dbReference type="STRING" id="86166.TAGGR_2167"/>
<dbReference type="Gene3D" id="3.40.5.10">
    <property type="entry name" value="Ribosomal protein L9, N-terminal domain"/>
    <property type="match status" value="1"/>
</dbReference>
<keyword evidence="3 7" id="KW-0694">RNA-binding</keyword>
<dbReference type="FunFam" id="3.10.430.100:FF:000006">
    <property type="entry name" value="50S ribosomal protein L9"/>
    <property type="match status" value="1"/>
</dbReference>
<dbReference type="HAMAP" id="MF_00503">
    <property type="entry name" value="Ribosomal_bL9"/>
    <property type="match status" value="1"/>
</dbReference>
<comment type="similarity">
    <text evidence="1 7">Belongs to the bacterial ribosomal protein bL9 family.</text>
</comment>
<dbReference type="PANTHER" id="PTHR21368">
    <property type="entry name" value="50S RIBOSOMAL PROTEIN L9"/>
    <property type="match status" value="1"/>
</dbReference>
<evidence type="ECO:0000259" key="10">
    <source>
        <dbReference type="Pfam" id="PF03948"/>
    </source>
</evidence>